<feature type="domain" description="ATPase BadF/BadG/BcrA/BcrD type" evidence="1">
    <location>
        <begin position="11"/>
        <end position="287"/>
    </location>
</feature>
<dbReference type="Proteomes" id="UP000886188">
    <property type="component" value="Unassembled WGS sequence"/>
</dbReference>
<dbReference type="InterPro" id="IPR052519">
    <property type="entry name" value="Euk-type_GlcNAc_Kinase"/>
</dbReference>
<name>A0A7V1D100_9GAMM</name>
<evidence type="ECO:0000259" key="1">
    <source>
        <dbReference type="Pfam" id="PF01869"/>
    </source>
</evidence>
<gene>
    <name evidence="2" type="ORF">ENH88_15860</name>
</gene>
<dbReference type="GO" id="GO:0016301">
    <property type="term" value="F:kinase activity"/>
    <property type="evidence" value="ECO:0007669"/>
    <property type="project" value="UniProtKB-KW"/>
</dbReference>
<dbReference type="PANTHER" id="PTHR43190">
    <property type="entry name" value="N-ACETYL-D-GLUCOSAMINE KINASE"/>
    <property type="match status" value="1"/>
</dbReference>
<organism evidence="2">
    <name type="scientific">Pseudoalteromonas prydzensis</name>
    <dbReference type="NCBI Taxonomy" id="182141"/>
    <lineage>
        <taxon>Bacteria</taxon>
        <taxon>Pseudomonadati</taxon>
        <taxon>Pseudomonadota</taxon>
        <taxon>Gammaproteobacteria</taxon>
        <taxon>Alteromonadales</taxon>
        <taxon>Pseudoalteromonadaceae</taxon>
        <taxon>Pseudoalteromonas</taxon>
    </lineage>
</organism>
<dbReference type="CDD" id="cd24082">
    <property type="entry name" value="ASKHA_NBD_GspK-like"/>
    <property type="match status" value="1"/>
</dbReference>
<dbReference type="SUPFAM" id="SSF53067">
    <property type="entry name" value="Actin-like ATPase domain"/>
    <property type="match status" value="2"/>
</dbReference>
<accession>A0A7V1D100</accession>
<dbReference type="PANTHER" id="PTHR43190:SF3">
    <property type="entry name" value="N-ACETYL-D-GLUCOSAMINE KINASE"/>
    <property type="match status" value="1"/>
</dbReference>
<dbReference type="Pfam" id="PF01869">
    <property type="entry name" value="BcrAD_BadFG"/>
    <property type="match status" value="1"/>
</dbReference>
<protein>
    <submittedName>
        <fullName evidence="2">N-acetylglucosamine kinase</fullName>
    </submittedName>
</protein>
<keyword evidence="2" id="KW-0808">Transferase</keyword>
<proteinExistence type="predicted"/>
<evidence type="ECO:0000313" key="2">
    <source>
        <dbReference type="EMBL" id="HEA17884.1"/>
    </source>
</evidence>
<sequence>MTKQSHFPLFLGIDGGGTKCQVRLENDRGVLLAQAQSGPANIATSVTVAQQSILAATMQALQKANLPASALSTINAYAGLAGAGINGAKNKMAQWQHPFAQFNFSTDLHIACQGAHGNNSGAIIILGTGFCAGAIKGNTIIELGGHGLLLSDGASGGWIGLTLFRYALEVLDGMSPSSPLIKCLLTELGCDNSSSLTELALNAKPAYFASFAPLVFNMQDDPVAQTILAQAAKFITRYIEHLAQLGYQSITLMGGTAKTITPWLSSKAQGYLCDAQYSPEQGAIQLAKMHL</sequence>
<dbReference type="EMBL" id="DRGM01000167">
    <property type="protein sequence ID" value="HEA17884.1"/>
    <property type="molecule type" value="Genomic_DNA"/>
</dbReference>
<dbReference type="AlphaFoldDB" id="A0A7V1D100"/>
<dbReference type="Gene3D" id="3.30.420.40">
    <property type="match status" value="2"/>
</dbReference>
<keyword evidence="2" id="KW-0418">Kinase</keyword>
<reference evidence="2" key="1">
    <citation type="journal article" date="2020" name="mSystems">
        <title>Genome- and Community-Level Interaction Insights into Carbon Utilization and Element Cycling Functions of Hydrothermarchaeota in Hydrothermal Sediment.</title>
        <authorList>
            <person name="Zhou Z."/>
            <person name="Liu Y."/>
            <person name="Xu W."/>
            <person name="Pan J."/>
            <person name="Luo Z.H."/>
            <person name="Li M."/>
        </authorList>
    </citation>
    <scope>NUCLEOTIDE SEQUENCE [LARGE SCALE GENOMIC DNA]</scope>
    <source>
        <strain evidence="2">HyVt-346</strain>
    </source>
</reference>
<dbReference type="InterPro" id="IPR043129">
    <property type="entry name" value="ATPase_NBD"/>
</dbReference>
<comment type="caution">
    <text evidence="2">The sequence shown here is derived from an EMBL/GenBank/DDBJ whole genome shotgun (WGS) entry which is preliminary data.</text>
</comment>
<dbReference type="RefSeq" id="WP_304183638.1">
    <property type="nucleotide sequence ID" value="NZ_DRGM01000167.1"/>
</dbReference>
<dbReference type="InterPro" id="IPR002731">
    <property type="entry name" value="ATPase_BadF"/>
</dbReference>